<protein>
    <recommendedName>
        <fullName evidence="3">CYTH domain-containing protein</fullName>
    </recommendedName>
</protein>
<reference evidence="1 2" key="1">
    <citation type="submission" date="2018-06" db="EMBL/GenBank/DDBJ databases">
        <title>Complete genome sequence of Paracoccus mutanolyticus strain RSP-02 isolated from cellulosic waste.</title>
        <authorList>
            <person name="Amrutha R.N."/>
            <person name="Shrivastav A."/>
            <person name="Buddana S.K."/>
            <person name="Deshpande U."/>
            <person name="Prakasham R.S."/>
        </authorList>
    </citation>
    <scope>NUCLEOTIDE SEQUENCE [LARGE SCALE GENOMIC DNA]</scope>
    <source>
        <strain evidence="1 2">RSP-02</strain>
    </source>
</reference>
<dbReference type="RefSeq" id="WP_112888172.1">
    <property type="nucleotide sequence ID" value="NZ_CP030239.1"/>
</dbReference>
<accession>A0ABM6WT02</accession>
<evidence type="ECO:0008006" key="3">
    <source>
        <dbReference type="Google" id="ProtNLM"/>
    </source>
</evidence>
<name>A0ABM6WT02_9RHOB</name>
<sequence>MRQVKVRLQLAGTSFAALEDDAALAGTPRLTEERRLYFDAAGGALAAAGAGLCICQRAGRSVQVLELPGSNREWPVPGPCRCWSRAGRCWPCWARARATWS</sequence>
<dbReference type="Proteomes" id="UP000249922">
    <property type="component" value="Chromosome"/>
</dbReference>
<proteinExistence type="predicted"/>
<dbReference type="EMBL" id="CP030239">
    <property type="protein sequence ID" value="AWX93676.1"/>
    <property type="molecule type" value="Genomic_DNA"/>
</dbReference>
<gene>
    <name evidence="1" type="ORF">DPM13_13055</name>
</gene>
<evidence type="ECO:0000313" key="1">
    <source>
        <dbReference type="EMBL" id="AWX93676.1"/>
    </source>
</evidence>
<evidence type="ECO:0000313" key="2">
    <source>
        <dbReference type="Proteomes" id="UP000249922"/>
    </source>
</evidence>
<keyword evidence="2" id="KW-1185">Reference proteome</keyword>
<organism evidence="1 2">
    <name type="scientific">Paracoccus mutanolyticus</name>
    <dbReference type="NCBI Taxonomy" id="1499308"/>
    <lineage>
        <taxon>Bacteria</taxon>
        <taxon>Pseudomonadati</taxon>
        <taxon>Pseudomonadota</taxon>
        <taxon>Alphaproteobacteria</taxon>
        <taxon>Rhodobacterales</taxon>
        <taxon>Paracoccaceae</taxon>
        <taxon>Paracoccus</taxon>
    </lineage>
</organism>